<accession>A0ABS5DTX5</accession>
<organism evidence="2 3">
    <name type="scientific">Ideonella paludis</name>
    <dbReference type="NCBI Taxonomy" id="1233411"/>
    <lineage>
        <taxon>Bacteria</taxon>
        <taxon>Pseudomonadati</taxon>
        <taxon>Pseudomonadota</taxon>
        <taxon>Betaproteobacteria</taxon>
        <taxon>Burkholderiales</taxon>
        <taxon>Sphaerotilaceae</taxon>
        <taxon>Ideonella</taxon>
    </lineage>
</organism>
<keyword evidence="1" id="KW-0812">Transmembrane</keyword>
<dbReference type="Proteomes" id="UP000672097">
    <property type="component" value="Unassembled WGS sequence"/>
</dbReference>
<evidence type="ECO:0000313" key="2">
    <source>
        <dbReference type="EMBL" id="MBQ0934341.1"/>
    </source>
</evidence>
<gene>
    <name evidence="2" type="ORF">KAK11_03295</name>
</gene>
<comment type="caution">
    <text evidence="2">The sequence shown here is derived from an EMBL/GenBank/DDBJ whole genome shotgun (WGS) entry which is preliminary data.</text>
</comment>
<evidence type="ECO:0008006" key="4">
    <source>
        <dbReference type="Google" id="ProtNLM"/>
    </source>
</evidence>
<dbReference type="PANTHER" id="PTHR34211">
    <property type="entry name" value="CALCINEURIN-LIKE METALLO-PHOSPHOESTERASE SUPERFAMILY PROTEIN"/>
    <property type="match status" value="1"/>
</dbReference>
<evidence type="ECO:0000256" key="1">
    <source>
        <dbReference type="SAM" id="Phobius"/>
    </source>
</evidence>
<protein>
    <recommendedName>
        <fullName evidence="4">PhoD-like phosphatase metallophosphatase domain-containing protein</fullName>
    </recommendedName>
</protein>
<evidence type="ECO:0000313" key="3">
    <source>
        <dbReference type="Proteomes" id="UP000672097"/>
    </source>
</evidence>
<feature type="transmembrane region" description="Helical" evidence="1">
    <location>
        <begin position="469"/>
        <end position="494"/>
    </location>
</feature>
<keyword evidence="3" id="KW-1185">Reference proteome</keyword>
<dbReference type="PANTHER" id="PTHR34211:SF3">
    <property type="entry name" value="CALCINEURIN-LIKE METALLO-PHOSPHOESTERASE SUPERFAMILY PROTEIN"/>
    <property type="match status" value="1"/>
</dbReference>
<dbReference type="InterPro" id="IPR029052">
    <property type="entry name" value="Metallo-depent_PP-like"/>
</dbReference>
<dbReference type="RefSeq" id="WP_210806097.1">
    <property type="nucleotide sequence ID" value="NZ_JAGQDG010000001.1"/>
</dbReference>
<name>A0ABS5DTX5_9BURK</name>
<reference evidence="2 3" key="1">
    <citation type="submission" date="2021-04" db="EMBL/GenBank/DDBJ databases">
        <title>The genome sequence of type strain Ideonella paludis KCTC 32238.</title>
        <authorList>
            <person name="Liu Y."/>
        </authorList>
    </citation>
    <scope>NUCLEOTIDE SEQUENCE [LARGE SCALE GENOMIC DNA]</scope>
    <source>
        <strain evidence="2 3">KCTC 32238</strain>
    </source>
</reference>
<keyword evidence="1" id="KW-0472">Membrane</keyword>
<proteinExistence type="predicted"/>
<keyword evidence="1" id="KW-1133">Transmembrane helix</keyword>
<dbReference type="SUPFAM" id="SSF56300">
    <property type="entry name" value="Metallo-dependent phosphatases"/>
    <property type="match status" value="1"/>
</dbReference>
<sequence>MSTTFGTQETPRHRRPVAWYSPPVLWQAGRELLQSASFQRNLDRRETFSPVLQPLDFSQRSASREEPFWFDFLSDTGDGGNASFTVAQALLKRELEVSTGAGHEDRLTLPEGELLVLGGDLAYPTASPEEYQYRFIEPFALARDPQSRFVRHDPEAAATAQGPHKFIAGIPQNHDWFDSASTFCRYFVNYDKGAVNGARTPQRQTWFAARLPQGFWLLGLDFALVGDIDRQQLEAFTALLQAGRDGGGICAGDDVMLLYPEPFWTRPLGDGASAGYPKRYQRLEAAIEAAGARIRLRLAGDLHHYARETLACDPLTQHDSHLVTCGVGGAFAHPTHCQDVQAPKVLNREPEPHAVSPDLQQRVRAGRVDIIDPTLPKFEPQAVWPHPASSRRLAWANLWAMFRIGFSRSPLKLGMSKTLDEIWNSNVGFALCLGVIYGLNAYVNSGVFQASFAQDGFAPMATLPFGDAAVLWLKAMVFSPFAAFINMGLLAGCVRIAWEGPGPQAWRLISGLLHGMAHGFLIFALYWLSCVGLQQAGLEALGVKDTMGQWLPGPWLATAAALATWVSVGLMGVLGGGLLFGAYLALMCGAFAQLPNNAFGSLAIEDYKGFLRFKLTEAGLEVFLIGLDKVPARPSFSDPLPTGWRVVDRFEIKK</sequence>
<feature type="transmembrane region" description="Helical" evidence="1">
    <location>
        <begin position="555"/>
        <end position="586"/>
    </location>
</feature>
<feature type="transmembrane region" description="Helical" evidence="1">
    <location>
        <begin position="506"/>
        <end position="528"/>
    </location>
</feature>
<feature type="transmembrane region" description="Helical" evidence="1">
    <location>
        <begin position="423"/>
        <end position="443"/>
    </location>
</feature>
<dbReference type="EMBL" id="JAGQDG010000001">
    <property type="protein sequence ID" value="MBQ0934341.1"/>
    <property type="molecule type" value="Genomic_DNA"/>
</dbReference>